<evidence type="ECO:0000313" key="6">
    <source>
        <dbReference type="EMBL" id="PKW16118.1"/>
    </source>
</evidence>
<keyword evidence="3" id="KW-0804">Transcription</keyword>
<dbReference type="GO" id="GO:0003677">
    <property type="term" value="F:DNA binding"/>
    <property type="evidence" value="ECO:0007669"/>
    <property type="project" value="UniProtKB-KW"/>
</dbReference>
<evidence type="ECO:0000256" key="1">
    <source>
        <dbReference type="ARBA" id="ARBA00023015"/>
    </source>
</evidence>
<dbReference type="SMART" id="SM00345">
    <property type="entry name" value="HTH_GNTR"/>
    <property type="match status" value="1"/>
</dbReference>
<dbReference type="AlphaFoldDB" id="Q6JHR1"/>
<dbReference type="OrthoDB" id="3864082at2"/>
<organism evidence="5">
    <name type="scientific">Saccharopolyspora spinosa</name>
    <dbReference type="NCBI Taxonomy" id="60894"/>
    <lineage>
        <taxon>Bacteria</taxon>
        <taxon>Bacillati</taxon>
        <taxon>Actinomycetota</taxon>
        <taxon>Actinomycetes</taxon>
        <taxon>Pseudonocardiales</taxon>
        <taxon>Pseudonocardiaceae</taxon>
        <taxon>Saccharopolyspora</taxon>
    </lineage>
</organism>
<dbReference type="EMBL" id="AY466441">
    <property type="protein sequence ID" value="AAS00396.1"/>
    <property type="molecule type" value="Genomic_DNA"/>
</dbReference>
<dbReference type="CDD" id="cd07377">
    <property type="entry name" value="WHTH_GntR"/>
    <property type="match status" value="1"/>
</dbReference>
<accession>Q6JHR1</accession>
<evidence type="ECO:0000313" key="7">
    <source>
        <dbReference type="Proteomes" id="UP000233786"/>
    </source>
</evidence>
<dbReference type="GO" id="GO:0003700">
    <property type="term" value="F:DNA-binding transcription factor activity"/>
    <property type="evidence" value="ECO:0007669"/>
    <property type="project" value="InterPro"/>
</dbReference>
<dbReference type="SMART" id="SM00895">
    <property type="entry name" value="FCD"/>
    <property type="match status" value="1"/>
</dbReference>
<dbReference type="Gene3D" id="1.10.10.10">
    <property type="entry name" value="Winged helix-like DNA-binding domain superfamily/Winged helix DNA-binding domain"/>
    <property type="match status" value="1"/>
</dbReference>
<dbReference type="Gene3D" id="1.20.120.530">
    <property type="entry name" value="GntR ligand-binding domain-like"/>
    <property type="match status" value="1"/>
</dbReference>
<dbReference type="EMBL" id="PJNB01000001">
    <property type="protein sequence ID" value="PKW16118.1"/>
    <property type="molecule type" value="Genomic_DNA"/>
</dbReference>
<dbReference type="InterPro" id="IPR011711">
    <property type="entry name" value="GntR_C"/>
</dbReference>
<dbReference type="PROSITE" id="PS50949">
    <property type="entry name" value="HTH_GNTR"/>
    <property type="match status" value="1"/>
</dbReference>
<keyword evidence="7" id="KW-1185">Reference proteome</keyword>
<keyword evidence="1" id="KW-0805">Transcription regulation</keyword>
<protein>
    <submittedName>
        <fullName evidence="6">GntR family transcriptional regulator</fullName>
    </submittedName>
    <submittedName>
        <fullName evidence="5">Transcriptional regulator, GntR family</fullName>
    </submittedName>
</protein>
<evidence type="ECO:0000313" key="5">
    <source>
        <dbReference type="EMBL" id="AAS00396.1"/>
    </source>
</evidence>
<dbReference type="SUPFAM" id="SSF48008">
    <property type="entry name" value="GntR ligand-binding domain-like"/>
    <property type="match status" value="1"/>
</dbReference>
<dbReference type="InterPro" id="IPR008920">
    <property type="entry name" value="TF_FadR/GntR_C"/>
</dbReference>
<feature type="domain" description="HTH gntR-type" evidence="4">
    <location>
        <begin position="17"/>
        <end position="84"/>
    </location>
</feature>
<dbReference type="InterPro" id="IPR036388">
    <property type="entry name" value="WH-like_DNA-bd_sf"/>
</dbReference>
<name>Q6JHR1_SACSN</name>
<dbReference type="PANTHER" id="PTHR43537:SF45">
    <property type="entry name" value="GNTR FAMILY REGULATORY PROTEIN"/>
    <property type="match status" value="1"/>
</dbReference>
<dbReference type="PANTHER" id="PTHR43537">
    <property type="entry name" value="TRANSCRIPTIONAL REGULATOR, GNTR FAMILY"/>
    <property type="match status" value="1"/>
</dbReference>
<dbReference type="SUPFAM" id="SSF46785">
    <property type="entry name" value="Winged helix' DNA-binding domain"/>
    <property type="match status" value="1"/>
</dbReference>
<evidence type="ECO:0000256" key="3">
    <source>
        <dbReference type="ARBA" id="ARBA00023163"/>
    </source>
</evidence>
<dbReference type="InterPro" id="IPR000524">
    <property type="entry name" value="Tscrpt_reg_HTH_GntR"/>
</dbReference>
<sequence>MSDPAAATTPSTGLRRQSLRDDAADVIRAQIVSGELQPGTLYAIGQIAEQLQVSITPVREALLDLTKEGLIEMVRNRGFRVRVLTDADLDQILQIRLMLEVGAVREITAHGLVGDFAALRDLADRTQKAVLADDLIGYLGIDRQLHLALLAHLGNPRLVDFVGQLRDQTRLYGLDRLASTQVLLTSIREHDELLDAVEAGRTEDAIEVMRRHLEHARGLWAGRTESKSDG</sequence>
<dbReference type="RefSeq" id="WP_010696279.1">
    <property type="nucleotide sequence ID" value="NZ_CP061007.1"/>
</dbReference>
<reference evidence="6 7" key="2">
    <citation type="submission" date="2017-12" db="EMBL/GenBank/DDBJ databases">
        <title>Sequencing the genomes of 1000 Actinobacteria strains.</title>
        <authorList>
            <person name="Klenk H.-P."/>
        </authorList>
    </citation>
    <scope>NUCLEOTIDE SEQUENCE [LARGE SCALE GENOMIC DNA]</scope>
    <source>
        <strain evidence="7">ATCC 49460 / DSM 44228 / JCM 9375 / NBRC 15153 / NRRL 18395 / A83543.1</strain>
        <strain evidence="6">DSM 44228</strain>
    </source>
</reference>
<dbReference type="InterPro" id="IPR036390">
    <property type="entry name" value="WH_DNA-bd_sf"/>
</dbReference>
<proteinExistence type="predicted"/>
<dbReference type="Pfam" id="PF00392">
    <property type="entry name" value="GntR"/>
    <property type="match status" value="1"/>
</dbReference>
<dbReference type="Pfam" id="PF07729">
    <property type="entry name" value="FCD"/>
    <property type="match status" value="1"/>
</dbReference>
<gene>
    <name evidence="6" type="ORF">A8926_3915</name>
</gene>
<evidence type="ECO:0000259" key="4">
    <source>
        <dbReference type="PROSITE" id="PS50949"/>
    </source>
</evidence>
<dbReference type="STRING" id="994479.GCA_000194155_03302"/>
<keyword evidence="2" id="KW-0238">DNA-binding</keyword>
<evidence type="ECO:0000256" key="2">
    <source>
        <dbReference type="ARBA" id="ARBA00023125"/>
    </source>
</evidence>
<dbReference type="Proteomes" id="UP000233786">
    <property type="component" value="Unassembled WGS sequence"/>
</dbReference>
<reference evidence="5" key="1">
    <citation type="journal article" date="2004" name="DNA Seq.">
        <title>Analysis of a 108-kb region of the Saccharopolyspora spinosa genome covering the obscurin polyketide synthase locus.</title>
        <authorList>
            <person name="Zirkle R."/>
            <person name="Black T.A."/>
            <person name="Gorlach J."/>
            <person name="Ligon J.M."/>
            <person name="Molnar I."/>
        </authorList>
    </citation>
    <scope>NUCLEOTIDE SEQUENCE</scope>
    <source>
        <strain evidence="5">NRLL 18395</strain>
    </source>
</reference>